<dbReference type="Pfam" id="PF21745">
    <property type="entry name" value="PMI1_PMIR1-2_C"/>
    <property type="match status" value="1"/>
</dbReference>
<dbReference type="PANTHER" id="PTHR33414:SF2">
    <property type="entry name" value="PROTEIN PLASTID MOVEMENT IMPAIRED 1"/>
    <property type="match status" value="1"/>
</dbReference>
<feature type="domain" description="PMI1/PMIR1-2 C-terminal" evidence="1">
    <location>
        <begin position="22"/>
        <end position="103"/>
    </location>
</feature>
<proteinExistence type="predicted"/>
<accession>A0ABU6YMA0</accession>
<evidence type="ECO:0000259" key="1">
    <source>
        <dbReference type="Pfam" id="PF21745"/>
    </source>
</evidence>
<reference evidence="2 3" key="1">
    <citation type="journal article" date="2023" name="Plants (Basel)">
        <title>Bridging the Gap: Combining Genomics and Transcriptomics Approaches to Understand Stylosanthes scabra, an Orphan Legume from the Brazilian Caatinga.</title>
        <authorList>
            <person name="Ferreira-Neto J.R.C."/>
            <person name="da Silva M.D."/>
            <person name="Binneck E."/>
            <person name="de Melo N.F."/>
            <person name="da Silva R.H."/>
            <person name="de Melo A.L.T.M."/>
            <person name="Pandolfi V."/>
            <person name="Bustamante F.O."/>
            <person name="Brasileiro-Vidal A.C."/>
            <person name="Benko-Iseppon A.M."/>
        </authorList>
    </citation>
    <scope>NUCLEOTIDE SEQUENCE [LARGE SCALE GENOMIC DNA]</scope>
    <source>
        <tissue evidence="2">Leaves</tissue>
    </source>
</reference>
<dbReference type="PANTHER" id="PTHR33414">
    <property type="entry name" value="PROTEIN PLASTID MOVEMENT IMPAIRED 1-RELATED 1"/>
    <property type="match status" value="1"/>
</dbReference>
<dbReference type="InterPro" id="IPR039614">
    <property type="entry name" value="PMI1-like"/>
</dbReference>
<dbReference type="EMBL" id="JASCZI010242176">
    <property type="protein sequence ID" value="MED6209988.1"/>
    <property type="molecule type" value="Genomic_DNA"/>
</dbReference>
<evidence type="ECO:0000313" key="2">
    <source>
        <dbReference type="EMBL" id="MED6209988.1"/>
    </source>
</evidence>
<protein>
    <recommendedName>
        <fullName evidence="1">PMI1/PMIR1-2 C-terminal domain-containing protein</fullName>
    </recommendedName>
</protein>
<gene>
    <name evidence="2" type="ORF">PIB30_059846</name>
</gene>
<name>A0ABU6YMA0_9FABA</name>
<dbReference type="Proteomes" id="UP001341840">
    <property type="component" value="Unassembled WGS sequence"/>
</dbReference>
<dbReference type="InterPro" id="IPR048972">
    <property type="entry name" value="PMI1_PMIR1-2_C"/>
</dbReference>
<keyword evidence="3" id="KW-1185">Reference proteome</keyword>
<organism evidence="2 3">
    <name type="scientific">Stylosanthes scabra</name>
    <dbReference type="NCBI Taxonomy" id="79078"/>
    <lineage>
        <taxon>Eukaryota</taxon>
        <taxon>Viridiplantae</taxon>
        <taxon>Streptophyta</taxon>
        <taxon>Embryophyta</taxon>
        <taxon>Tracheophyta</taxon>
        <taxon>Spermatophyta</taxon>
        <taxon>Magnoliopsida</taxon>
        <taxon>eudicotyledons</taxon>
        <taxon>Gunneridae</taxon>
        <taxon>Pentapetalae</taxon>
        <taxon>rosids</taxon>
        <taxon>fabids</taxon>
        <taxon>Fabales</taxon>
        <taxon>Fabaceae</taxon>
        <taxon>Papilionoideae</taxon>
        <taxon>50 kb inversion clade</taxon>
        <taxon>dalbergioids sensu lato</taxon>
        <taxon>Dalbergieae</taxon>
        <taxon>Pterocarpus clade</taxon>
        <taxon>Stylosanthes</taxon>
    </lineage>
</organism>
<sequence>MGGYMASMNPLDSVVARNDSPKLAMQMSKPFVLQSHKSSTGLELFQKLVGNGIQDFSSEVFSLMPIDEMIGKSAEQVAFQGIATAIIQGRDKEGASSSAPRIKRNASISAFFQKSCFITYNIRTAGPLLLQTSPHAESEIGEEN</sequence>
<comment type="caution">
    <text evidence="2">The sequence shown here is derived from an EMBL/GenBank/DDBJ whole genome shotgun (WGS) entry which is preliminary data.</text>
</comment>
<evidence type="ECO:0000313" key="3">
    <source>
        <dbReference type="Proteomes" id="UP001341840"/>
    </source>
</evidence>